<keyword evidence="2" id="KW-1185">Reference proteome</keyword>
<name>A0ABQ7D017_BRACR</name>
<comment type="caution">
    <text evidence="1">The sequence shown here is derived from an EMBL/GenBank/DDBJ whole genome shotgun (WGS) entry which is preliminary data.</text>
</comment>
<accession>A0ABQ7D017</accession>
<reference evidence="1 2" key="1">
    <citation type="journal article" date="2020" name="BMC Genomics">
        <title>Intraspecific diversification of the crop wild relative Brassica cretica Lam. using demographic model selection.</title>
        <authorList>
            <person name="Kioukis A."/>
            <person name="Michalopoulou V.A."/>
            <person name="Briers L."/>
            <person name="Pirintsos S."/>
            <person name="Studholme D.J."/>
            <person name="Pavlidis P."/>
            <person name="Sarris P.F."/>
        </authorList>
    </citation>
    <scope>NUCLEOTIDE SEQUENCE [LARGE SCALE GENOMIC DNA]</scope>
    <source>
        <strain evidence="2">cv. PFS-1207/04</strain>
    </source>
</reference>
<organism evidence="1 2">
    <name type="scientific">Brassica cretica</name>
    <name type="common">Mustard</name>
    <dbReference type="NCBI Taxonomy" id="69181"/>
    <lineage>
        <taxon>Eukaryota</taxon>
        <taxon>Viridiplantae</taxon>
        <taxon>Streptophyta</taxon>
        <taxon>Embryophyta</taxon>
        <taxon>Tracheophyta</taxon>
        <taxon>Spermatophyta</taxon>
        <taxon>Magnoliopsida</taxon>
        <taxon>eudicotyledons</taxon>
        <taxon>Gunneridae</taxon>
        <taxon>Pentapetalae</taxon>
        <taxon>rosids</taxon>
        <taxon>malvids</taxon>
        <taxon>Brassicales</taxon>
        <taxon>Brassicaceae</taxon>
        <taxon>Brassiceae</taxon>
        <taxon>Brassica</taxon>
    </lineage>
</organism>
<dbReference type="Proteomes" id="UP000266723">
    <property type="component" value="Unassembled WGS sequence"/>
</dbReference>
<sequence>MVNACPKLLLNNNQSEATQGQAASVIDMPQHWTIRSDSSSFHMDISDLFSPKAPHCTTRELQRIFCYIDISKTRSMVMPDMVLAESIAPATLSRNGEASSLREVNREVPISQIVDSQRHLHVLDALERLVARSPSLFPTPTETVLFHLDCNMFEKWRLQLIRRQEP</sequence>
<proteinExistence type="predicted"/>
<evidence type="ECO:0000313" key="1">
    <source>
        <dbReference type="EMBL" id="KAF3565258.1"/>
    </source>
</evidence>
<protein>
    <submittedName>
        <fullName evidence="1">Uncharacterized protein</fullName>
    </submittedName>
</protein>
<dbReference type="EMBL" id="QGKV02000759">
    <property type="protein sequence ID" value="KAF3565258.1"/>
    <property type="molecule type" value="Genomic_DNA"/>
</dbReference>
<evidence type="ECO:0000313" key="2">
    <source>
        <dbReference type="Proteomes" id="UP000266723"/>
    </source>
</evidence>
<gene>
    <name evidence="1" type="ORF">DY000_02017532</name>
</gene>